<protein>
    <submittedName>
        <fullName evidence="1">Unnamed protein product</fullName>
    </submittedName>
</protein>
<proteinExistence type="predicted"/>
<sequence>MEIMDKKLWEIPPNGSGIIALLTLGMLKVLDKKNEINLKNLKHNSTEYLHLLIELLKISFKLSDLLVNDPSIYFKNEETHLDYLNSNFLNDEEFLYDLAKNYKKDSILNNNKLLNDYIHLDHDDLGKDSEIPNPMFKSDTVYHNCTDKDGNACSFINSVYFSFGSAIIIPDRGFTINNRGGNFNCNRKSKNCIGPSKRSYHTIIPGMITSSDSSLEGEPVDQLYSTYGIMGGYNQPQAHVQVFLNMVLFGMNPQQALDAPRFSMESHPDFTKTDYKLGSDGPASTHKTFVNIESVSPEVIEKLKTLGHNIETLTGSRRFSVCGRGQIIKKLNSDEDGHLLFAGGSDFRGDGAAVPQI</sequence>
<dbReference type="Proteomes" id="UP001165101">
    <property type="component" value="Unassembled WGS sequence"/>
</dbReference>
<accession>A0ACB5U7T8</accession>
<name>A0ACB5U7T8_CANBO</name>
<comment type="caution">
    <text evidence="1">The sequence shown here is derived from an EMBL/GenBank/DDBJ whole genome shotgun (WGS) entry which is preliminary data.</text>
</comment>
<gene>
    <name evidence="1" type="ORF">Cboi01_000636900</name>
</gene>
<reference evidence="1" key="1">
    <citation type="submission" date="2023-04" db="EMBL/GenBank/DDBJ databases">
        <title>Candida boidinii NBRC 1967.</title>
        <authorList>
            <person name="Ichikawa N."/>
            <person name="Sato H."/>
            <person name="Tonouchi N."/>
        </authorList>
    </citation>
    <scope>NUCLEOTIDE SEQUENCE</scope>
    <source>
        <strain evidence="1">NBRC 1967</strain>
    </source>
</reference>
<dbReference type="EMBL" id="BSXV01006451">
    <property type="protein sequence ID" value="GMF03797.1"/>
    <property type="molecule type" value="Genomic_DNA"/>
</dbReference>
<evidence type="ECO:0000313" key="1">
    <source>
        <dbReference type="EMBL" id="GMF03797.1"/>
    </source>
</evidence>
<keyword evidence="2" id="KW-1185">Reference proteome</keyword>
<evidence type="ECO:0000313" key="2">
    <source>
        <dbReference type="Proteomes" id="UP001165101"/>
    </source>
</evidence>
<organism evidence="1 2">
    <name type="scientific">Candida boidinii</name>
    <name type="common">Yeast</name>
    <dbReference type="NCBI Taxonomy" id="5477"/>
    <lineage>
        <taxon>Eukaryota</taxon>
        <taxon>Fungi</taxon>
        <taxon>Dikarya</taxon>
        <taxon>Ascomycota</taxon>
        <taxon>Saccharomycotina</taxon>
        <taxon>Pichiomycetes</taxon>
        <taxon>Pichiales</taxon>
        <taxon>Pichiaceae</taxon>
        <taxon>Ogataea</taxon>
        <taxon>Ogataea/Candida clade</taxon>
    </lineage>
</organism>